<protein>
    <submittedName>
        <fullName evidence="2">Uncharacterized protein</fullName>
    </submittedName>
</protein>
<reference evidence="2 3" key="1">
    <citation type="submission" date="2016-03" db="EMBL/GenBank/DDBJ databases">
        <authorList>
            <person name="Ploux O."/>
        </authorList>
    </citation>
    <scope>NUCLEOTIDE SEQUENCE [LARGE SCALE GENOMIC DNA]</scope>
    <source>
        <strain evidence="2 3">UAMH 11012</strain>
    </source>
</reference>
<proteinExistence type="predicted"/>
<feature type="compositionally biased region" description="Polar residues" evidence="1">
    <location>
        <begin position="67"/>
        <end position="78"/>
    </location>
</feature>
<feature type="region of interest" description="Disordered" evidence="1">
    <location>
        <begin position="282"/>
        <end position="315"/>
    </location>
</feature>
<gene>
    <name evidence="2" type="ORF">PAC_09006</name>
</gene>
<feature type="region of interest" description="Disordered" evidence="1">
    <location>
        <begin position="62"/>
        <end position="94"/>
    </location>
</feature>
<evidence type="ECO:0000313" key="3">
    <source>
        <dbReference type="Proteomes" id="UP000184330"/>
    </source>
</evidence>
<dbReference type="EMBL" id="FJOG01000013">
    <property type="protein sequence ID" value="CZR59114.1"/>
    <property type="molecule type" value="Genomic_DNA"/>
</dbReference>
<dbReference type="Proteomes" id="UP000184330">
    <property type="component" value="Unassembled WGS sequence"/>
</dbReference>
<accession>A0A1L7X277</accession>
<evidence type="ECO:0000313" key="2">
    <source>
        <dbReference type="EMBL" id="CZR59114.1"/>
    </source>
</evidence>
<evidence type="ECO:0000256" key="1">
    <source>
        <dbReference type="SAM" id="MobiDB-lite"/>
    </source>
</evidence>
<feature type="region of interest" description="Disordered" evidence="1">
    <location>
        <begin position="139"/>
        <end position="202"/>
    </location>
</feature>
<name>A0A1L7X277_9HELO</name>
<keyword evidence="3" id="KW-1185">Reference proteome</keyword>
<sequence length="315" mass="35015">MFQHNARFIIRVTIDSRNAITGLLETEGPEVFIGKIVNEEQSYKLQEYIVVPTQEKLDGAWPIPRFTSVNDPTQSRTPTRSKRPARKSDGNRFQQFVAPRQEKISHIKLEIIPVNPHGPGNSLCRRASTWADNGPAYLRSPERIPNASPSTPRAPENLHDGRRPGKTGLTAFRGAAGGANRKESLGAEHNGPAASMRNPRNNIVSSERSIEEVGKNLCQLATETIGQRNGMVHPSLEITMPADEEEQNLDALLHEMQHPQRHRLPVRGVNWIEPTIVPSSQAVRESIDRSEPRAGRHEASLDSLLNAHARTGYSN</sequence>
<organism evidence="2 3">
    <name type="scientific">Phialocephala subalpina</name>
    <dbReference type="NCBI Taxonomy" id="576137"/>
    <lineage>
        <taxon>Eukaryota</taxon>
        <taxon>Fungi</taxon>
        <taxon>Dikarya</taxon>
        <taxon>Ascomycota</taxon>
        <taxon>Pezizomycotina</taxon>
        <taxon>Leotiomycetes</taxon>
        <taxon>Helotiales</taxon>
        <taxon>Mollisiaceae</taxon>
        <taxon>Phialocephala</taxon>
        <taxon>Phialocephala fortinii species complex</taxon>
    </lineage>
</organism>
<feature type="compositionally biased region" description="Basic and acidic residues" evidence="1">
    <location>
        <begin position="285"/>
        <end position="300"/>
    </location>
</feature>
<dbReference type="AlphaFoldDB" id="A0A1L7X277"/>